<keyword evidence="5" id="KW-1185">Reference proteome</keyword>
<feature type="compositionally biased region" description="Basic residues" evidence="1">
    <location>
        <begin position="1"/>
        <end position="18"/>
    </location>
</feature>
<gene>
    <name evidence="4" type="ORF">SAMN05421734_103153</name>
</gene>
<dbReference type="EMBL" id="FMYI01000003">
    <property type="protein sequence ID" value="SDB96057.1"/>
    <property type="molecule type" value="Genomic_DNA"/>
</dbReference>
<dbReference type="InterPro" id="IPR016047">
    <property type="entry name" value="M23ase_b-sheet_dom"/>
</dbReference>
<sequence>MDKQTKKIMRQIKRRKQPTVKNTEPIRAQSTDPDKRSKLNGYIQVFVASLFLIVSVFLIQSSHASLSVPKQWLNRQMTEAFPFATVHLWYTETVGLPFSISDQKNIEHDSLAVSLPVSTYQNKGLIASGEGLIIETNDRDLDIYSVKAGTVLFVGKQTPFEQTVIIQHADRSQTTYGLLDEVDVLPFQFVEAGEKIAKVDATINRLYLSMQKEDQFLDPTEVIDVWK</sequence>
<feature type="domain" description="M23ase beta-sheet core" evidence="3">
    <location>
        <begin position="134"/>
        <end position="219"/>
    </location>
</feature>
<dbReference type="Gene3D" id="2.70.70.10">
    <property type="entry name" value="Glucose Permease (Domain IIA)"/>
    <property type="match status" value="1"/>
</dbReference>
<evidence type="ECO:0000259" key="3">
    <source>
        <dbReference type="Pfam" id="PF01551"/>
    </source>
</evidence>
<dbReference type="Pfam" id="PF01551">
    <property type="entry name" value="Peptidase_M23"/>
    <property type="match status" value="1"/>
</dbReference>
<organism evidence="4 5">
    <name type="scientific">Pelagirhabdus alkalitolerans</name>
    <dbReference type="NCBI Taxonomy" id="1612202"/>
    <lineage>
        <taxon>Bacteria</taxon>
        <taxon>Bacillati</taxon>
        <taxon>Bacillota</taxon>
        <taxon>Bacilli</taxon>
        <taxon>Bacillales</taxon>
        <taxon>Bacillaceae</taxon>
        <taxon>Pelagirhabdus</taxon>
    </lineage>
</organism>
<keyword evidence="2" id="KW-0812">Transmembrane</keyword>
<name>A0A1G6HP31_9BACI</name>
<dbReference type="STRING" id="1612202.SAMN05421734_103153"/>
<evidence type="ECO:0000313" key="4">
    <source>
        <dbReference type="EMBL" id="SDB96057.1"/>
    </source>
</evidence>
<dbReference type="OrthoDB" id="2986589at2"/>
<evidence type="ECO:0000313" key="5">
    <source>
        <dbReference type="Proteomes" id="UP000242949"/>
    </source>
</evidence>
<reference evidence="5" key="1">
    <citation type="submission" date="2016-09" db="EMBL/GenBank/DDBJ databases">
        <authorList>
            <person name="Varghese N."/>
            <person name="Submissions S."/>
        </authorList>
    </citation>
    <scope>NUCLEOTIDE SEQUENCE [LARGE SCALE GENOMIC DNA]</scope>
    <source>
        <strain evidence="5">S5</strain>
    </source>
</reference>
<feature type="region of interest" description="Disordered" evidence="1">
    <location>
        <begin position="1"/>
        <end position="33"/>
    </location>
</feature>
<protein>
    <submittedName>
        <fullName evidence="4">Stage IV sporulation protein FA</fullName>
    </submittedName>
</protein>
<dbReference type="AlphaFoldDB" id="A0A1G6HP31"/>
<dbReference type="CDD" id="cd12797">
    <property type="entry name" value="M23_peptidase"/>
    <property type="match status" value="1"/>
</dbReference>
<dbReference type="SUPFAM" id="SSF51261">
    <property type="entry name" value="Duplicated hybrid motif"/>
    <property type="match status" value="1"/>
</dbReference>
<keyword evidence="2" id="KW-1133">Transmembrane helix</keyword>
<proteinExistence type="predicted"/>
<evidence type="ECO:0000256" key="1">
    <source>
        <dbReference type="SAM" id="MobiDB-lite"/>
    </source>
</evidence>
<evidence type="ECO:0000256" key="2">
    <source>
        <dbReference type="SAM" id="Phobius"/>
    </source>
</evidence>
<feature type="transmembrane region" description="Helical" evidence="2">
    <location>
        <begin position="39"/>
        <end position="59"/>
    </location>
</feature>
<dbReference type="InterPro" id="IPR011055">
    <property type="entry name" value="Dup_hybrid_motif"/>
</dbReference>
<keyword evidence="2" id="KW-0472">Membrane</keyword>
<dbReference type="Proteomes" id="UP000242949">
    <property type="component" value="Unassembled WGS sequence"/>
</dbReference>
<accession>A0A1G6HP31</accession>